<evidence type="ECO:0000256" key="1">
    <source>
        <dbReference type="ARBA" id="ARBA00010597"/>
    </source>
</evidence>
<proteinExistence type="inferred from homology"/>
<dbReference type="AlphaFoldDB" id="A0A821XX78"/>
<name>A0A821XX78_9NEOP</name>
<evidence type="ECO:0000313" key="4">
    <source>
        <dbReference type="Proteomes" id="UP000663880"/>
    </source>
</evidence>
<gene>
    <name evidence="3" type="ORF">PMACD_LOCUS15698</name>
</gene>
<dbReference type="Proteomes" id="UP000663880">
    <property type="component" value="Unassembled WGS sequence"/>
</dbReference>
<dbReference type="EMBL" id="CAJOBZ010000073">
    <property type="protein sequence ID" value="CAF4951150.1"/>
    <property type="molecule type" value="Genomic_DNA"/>
</dbReference>
<comment type="caution">
    <text evidence="3">The sequence shown here is derived from an EMBL/GenBank/DDBJ whole genome shotgun (WGS) entry which is preliminary data.</text>
</comment>
<evidence type="ECO:0000313" key="3">
    <source>
        <dbReference type="EMBL" id="CAF4951150.1"/>
    </source>
</evidence>
<dbReference type="PANTHER" id="PTHR31921:SF1">
    <property type="entry name" value="PROTEIN DPCD"/>
    <property type="match status" value="1"/>
</dbReference>
<sequence>MKRKACLIEAFESDFNSVKTSFEKQVIKKYKDLDKMYKNTIWYKSLLDAEKTSLKEDKIRKIHYKFEDDREMVEEYNVDTHVLLRRSWKVKGKLGSEGKWDVEIGDPIPDGIQSIESTEIVESKDQPIVMRRNTRVNLEWRIRNLPYPIETYCIKANNEDKFIILSTTNKKYYKKLQIPELTRLGLSIEQANIQSSHKYNTLIIMYKKPQQLLDMEKDWYQELDKVKPVKDIPNECKTQ</sequence>
<dbReference type="PRINTS" id="PR02065">
    <property type="entry name" value="PROTEINDPCD"/>
</dbReference>
<organism evidence="3 4">
    <name type="scientific">Pieris macdunnoughi</name>
    <dbReference type="NCBI Taxonomy" id="345717"/>
    <lineage>
        <taxon>Eukaryota</taxon>
        <taxon>Metazoa</taxon>
        <taxon>Ecdysozoa</taxon>
        <taxon>Arthropoda</taxon>
        <taxon>Hexapoda</taxon>
        <taxon>Insecta</taxon>
        <taxon>Pterygota</taxon>
        <taxon>Neoptera</taxon>
        <taxon>Endopterygota</taxon>
        <taxon>Lepidoptera</taxon>
        <taxon>Glossata</taxon>
        <taxon>Ditrysia</taxon>
        <taxon>Papilionoidea</taxon>
        <taxon>Pieridae</taxon>
        <taxon>Pierinae</taxon>
        <taxon>Pieris</taxon>
    </lineage>
</organism>
<dbReference type="Pfam" id="PF14913">
    <property type="entry name" value="DPCD"/>
    <property type="match status" value="1"/>
</dbReference>
<dbReference type="InterPro" id="IPR026224">
    <property type="entry name" value="DPCD"/>
</dbReference>
<dbReference type="PANTHER" id="PTHR31921">
    <property type="entry name" value="PROTEIN DPCD"/>
    <property type="match status" value="1"/>
</dbReference>
<evidence type="ECO:0000256" key="2">
    <source>
        <dbReference type="ARBA" id="ARBA00020330"/>
    </source>
</evidence>
<keyword evidence="4" id="KW-1185">Reference proteome</keyword>
<protein>
    <recommendedName>
        <fullName evidence="2">Protein DPCD</fullName>
    </recommendedName>
</protein>
<dbReference type="OrthoDB" id="10256139at2759"/>
<reference evidence="3" key="1">
    <citation type="submission" date="2021-02" db="EMBL/GenBank/DDBJ databases">
        <authorList>
            <person name="Steward A R."/>
        </authorList>
    </citation>
    <scope>NUCLEOTIDE SEQUENCE</scope>
</reference>
<accession>A0A821XX78</accession>
<comment type="similarity">
    <text evidence="1">Belongs to the DPCD family.</text>
</comment>